<comment type="caution">
    <text evidence="1">The sequence shown here is derived from an EMBL/GenBank/DDBJ whole genome shotgun (WGS) entry which is preliminary data.</text>
</comment>
<name>A0ACB8S466_9AGAM</name>
<accession>A0ACB8S466</accession>
<dbReference type="EMBL" id="MU275857">
    <property type="protein sequence ID" value="KAI0050871.1"/>
    <property type="molecule type" value="Genomic_DNA"/>
</dbReference>
<sequence length="111" mass="11727">MAEPSPSPYGNVDMADHNGQYPVDPSQQPQANDFRARFHRPLVAPSPFRTYAAQQPNGSAPSSSASVPGSDPIDPHLGVAVGDHKQKTSIDPELGQARGEAEGVVGRLERG</sequence>
<keyword evidence="2" id="KW-1185">Reference proteome</keyword>
<evidence type="ECO:0000313" key="1">
    <source>
        <dbReference type="EMBL" id="KAI0050871.1"/>
    </source>
</evidence>
<protein>
    <submittedName>
        <fullName evidence="1">Uncharacterized protein</fullName>
    </submittedName>
</protein>
<dbReference type="Proteomes" id="UP000814033">
    <property type="component" value="Unassembled WGS sequence"/>
</dbReference>
<proteinExistence type="predicted"/>
<organism evidence="1 2">
    <name type="scientific">Auriscalpium vulgare</name>
    <dbReference type="NCBI Taxonomy" id="40419"/>
    <lineage>
        <taxon>Eukaryota</taxon>
        <taxon>Fungi</taxon>
        <taxon>Dikarya</taxon>
        <taxon>Basidiomycota</taxon>
        <taxon>Agaricomycotina</taxon>
        <taxon>Agaricomycetes</taxon>
        <taxon>Russulales</taxon>
        <taxon>Auriscalpiaceae</taxon>
        <taxon>Auriscalpium</taxon>
    </lineage>
</organism>
<evidence type="ECO:0000313" key="2">
    <source>
        <dbReference type="Proteomes" id="UP000814033"/>
    </source>
</evidence>
<reference evidence="1" key="1">
    <citation type="submission" date="2021-02" db="EMBL/GenBank/DDBJ databases">
        <authorList>
            <consortium name="DOE Joint Genome Institute"/>
            <person name="Ahrendt S."/>
            <person name="Looney B.P."/>
            <person name="Miyauchi S."/>
            <person name="Morin E."/>
            <person name="Drula E."/>
            <person name="Courty P.E."/>
            <person name="Chicoki N."/>
            <person name="Fauchery L."/>
            <person name="Kohler A."/>
            <person name="Kuo A."/>
            <person name="Labutti K."/>
            <person name="Pangilinan J."/>
            <person name="Lipzen A."/>
            <person name="Riley R."/>
            <person name="Andreopoulos W."/>
            <person name="He G."/>
            <person name="Johnson J."/>
            <person name="Barry K.W."/>
            <person name="Grigoriev I.V."/>
            <person name="Nagy L."/>
            <person name="Hibbett D."/>
            <person name="Henrissat B."/>
            <person name="Matheny P.B."/>
            <person name="Labbe J."/>
            <person name="Martin F."/>
        </authorList>
    </citation>
    <scope>NUCLEOTIDE SEQUENCE</scope>
    <source>
        <strain evidence="1">FP105234-sp</strain>
    </source>
</reference>
<reference evidence="1" key="2">
    <citation type="journal article" date="2022" name="New Phytol.">
        <title>Evolutionary transition to the ectomycorrhizal habit in the genomes of a hyperdiverse lineage of mushroom-forming fungi.</title>
        <authorList>
            <person name="Looney B."/>
            <person name="Miyauchi S."/>
            <person name="Morin E."/>
            <person name="Drula E."/>
            <person name="Courty P.E."/>
            <person name="Kohler A."/>
            <person name="Kuo A."/>
            <person name="LaButti K."/>
            <person name="Pangilinan J."/>
            <person name="Lipzen A."/>
            <person name="Riley R."/>
            <person name="Andreopoulos W."/>
            <person name="He G."/>
            <person name="Johnson J."/>
            <person name="Nolan M."/>
            <person name="Tritt A."/>
            <person name="Barry K.W."/>
            <person name="Grigoriev I.V."/>
            <person name="Nagy L.G."/>
            <person name="Hibbett D."/>
            <person name="Henrissat B."/>
            <person name="Matheny P.B."/>
            <person name="Labbe J."/>
            <person name="Martin F.M."/>
        </authorList>
    </citation>
    <scope>NUCLEOTIDE SEQUENCE</scope>
    <source>
        <strain evidence="1">FP105234-sp</strain>
    </source>
</reference>
<gene>
    <name evidence="1" type="ORF">FA95DRAFT_1555131</name>
</gene>